<reference evidence="2" key="1">
    <citation type="submission" date="2020-05" db="EMBL/GenBank/DDBJ databases">
        <authorList>
            <person name="Chiriac C."/>
            <person name="Salcher M."/>
            <person name="Ghai R."/>
            <person name="Kavagutti S V."/>
        </authorList>
    </citation>
    <scope>NUCLEOTIDE SEQUENCE</scope>
</reference>
<proteinExistence type="predicted"/>
<protein>
    <submittedName>
        <fullName evidence="2">Unannotated protein</fullName>
    </submittedName>
</protein>
<feature type="compositionally biased region" description="Low complexity" evidence="1">
    <location>
        <begin position="83"/>
        <end position="104"/>
    </location>
</feature>
<name>A0A6J6HL17_9ZZZZ</name>
<dbReference type="AlphaFoldDB" id="A0A6J6HL17"/>
<feature type="region of interest" description="Disordered" evidence="1">
    <location>
        <begin position="54"/>
        <end position="104"/>
    </location>
</feature>
<gene>
    <name evidence="2" type="ORF">UFOPK1909_00048</name>
</gene>
<evidence type="ECO:0000313" key="2">
    <source>
        <dbReference type="EMBL" id="CAB4613820.1"/>
    </source>
</evidence>
<feature type="compositionally biased region" description="Basic residues" evidence="1">
    <location>
        <begin position="62"/>
        <end position="82"/>
    </location>
</feature>
<organism evidence="2">
    <name type="scientific">freshwater metagenome</name>
    <dbReference type="NCBI Taxonomy" id="449393"/>
    <lineage>
        <taxon>unclassified sequences</taxon>
        <taxon>metagenomes</taxon>
        <taxon>ecological metagenomes</taxon>
    </lineage>
</organism>
<dbReference type="EMBL" id="CAEZVD010000001">
    <property type="protein sequence ID" value="CAB4613820.1"/>
    <property type="molecule type" value="Genomic_DNA"/>
</dbReference>
<evidence type="ECO:0000256" key="1">
    <source>
        <dbReference type="SAM" id="MobiDB-lite"/>
    </source>
</evidence>
<sequence length="104" mass="10815">MKKIFWLIVGIFAGAEIKKQLDKNPNAQALLADATAKAKELGETATEAFLDRTAELTGTPRAAKKPAAKPAAKKAPVKKPAAKKPTSAAKPAAKKAPATKPATK</sequence>
<accession>A0A6J6HL17</accession>